<dbReference type="AlphaFoldDB" id="W5TC46"/>
<dbReference type="eggNOG" id="ENOG5031W8N">
    <property type="taxonomic scope" value="Bacteria"/>
</dbReference>
<feature type="domain" description="HTH psq-type" evidence="2">
    <location>
        <begin position="52"/>
        <end position="88"/>
    </location>
</feature>
<dbReference type="KEGG" id="nno:NONO_c21020"/>
<evidence type="ECO:0000259" key="2">
    <source>
        <dbReference type="Pfam" id="PF04218"/>
    </source>
</evidence>
<name>W5TC46_9NOCA</name>
<evidence type="ECO:0000313" key="3">
    <source>
        <dbReference type="EMBL" id="AHH16900.1"/>
    </source>
</evidence>
<feature type="region of interest" description="Disordered" evidence="1">
    <location>
        <begin position="1"/>
        <end position="54"/>
    </location>
</feature>
<dbReference type="OrthoDB" id="4552810at2"/>
<organism evidence="3 4">
    <name type="scientific">Nocardia nova SH22a</name>
    <dbReference type="NCBI Taxonomy" id="1415166"/>
    <lineage>
        <taxon>Bacteria</taxon>
        <taxon>Bacillati</taxon>
        <taxon>Actinomycetota</taxon>
        <taxon>Actinomycetes</taxon>
        <taxon>Mycobacteriales</taxon>
        <taxon>Nocardiaceae</taxon>
        <taxon>Nocardia</taxon>
    </lineage>
</organism>
<sequence length="153" mass="17510">MGRYANRAELRKLEIAQEDADADRADTSSNRRKRSTRQWTPPRSPQPLERRLSTTEKEELIQAYRDGASTAELAHRYHASKSTVRDLLIRYQIPRRYQPMTDDDVDQAERLYLAGHSLTACAKLTGFPASSIKRALNNRSTPMRPAGRPRADE</sequence>
<dbReference type="GO" id="GO:0003677">
    <property type="term" value="F:DNA binding"/>
    <property type="evidence" value="ECO:0007669"/>
    <property type="project" value="InterPro"/>
</dbReference>
<dbReference type="HOGENOM" id="CLU_1711337_0_0_11"/>
<proteinExistence type="predicted"/>
<dbReference type="RefSeq" id="WP_025348381.1">
    <property type="nucleotide sequence ID" value="NZ_CP006850.1"/>
</dbReference>
<dbReference type="InterPro" id="IPR007889">
    <property type="entry name" value="HTH_Psq"/>
</dbReference>
<accession>W5TC46</accession>
<dbReference type="InterPro" id="IPR009057">
    <property type="entry name" value="Homeodomain-like_sf"/>
</dbReference>
<dbReference type="STRING" id="1415166.NONO_c21020"/>
<dbReference type="Gene3D" id="1.10.10.60">
    <property type="entry name" value="Homeodomain-like"/>
    <property type="match status" value="2"/>
</dbReference>
<evidence type="ECO:0000313" key="4">
    <source>
        <dbReference type="Proteomes" id="UP000019150"/>
    </source>
</evidence>
<reference evidence="3 4" key="1">
    <citation type="journal article" date="2014" name="Appl. Environ. Microbiol.">
        <title>Insights into the Microbial Degradation of Rubber and Gutta-Percha by Analysis of the Complete Genome of Nocardia nova SH22a.</title>
        <authorList>
            <person name="Luo Q."/>
            <person name="Hiessl S."/>
            <person name="Poehlein A."/>
            <person name="Daniel R."/>
            <person name="Steinbuchel A."/>
        </authorList>
    </citation>
    <scope>NUCLEOTIDE SEQUENCE [LARGE SCALE GENOMIC DNA]</scope>
    <source>
        <strain evidence="3">SH22a</strain>
    </source>
</reference>
<dbReference type="EMBL" id="CP006850">
    <property type="protein sequence ID" value="AHH16900.1"/>
    <property type="molecule type" value="Genomic_DNA"/>
</dbReference>
<protein>
    <recommendedName>
        <fullName evidence="2">HTH psq-type domain-containing protein</fullName>
    </recommendedName>
</protein>
<evidence type="ECO:0000256" key="1">
    <source>
        <dbReference type="SAM" id="MobiDB-lite"/>
    </source>
</evidence>
<feature type="compositionally biased region" description="Basic and acidic residues" evidence="1">
    <location>
        <begin position="1"/>
        <end position="15"/>
    </location>
</feature>
<dbReference type="Pfam" id="PF04218">
    <property type="entry name" value="CENP-B_N"/>
    <property type="match status" value="1"/>
</dbReference>
<gene>
    <name evidence="3" type="ORF">NONO_c21020</name>
</gene>
<dbReference type="SUPFAM" id="SSF46689">
    <property type="entry name" value="Homeodomain-like"/>
    <property type="match status" value="1"/>
</dbReference>
<dbReference type="Proteomes" id="UP000019150">
    <property type="component" value="Chromosome"/>
</dbReference>
<keyword evidence="4" id="KW-1185">Reference proteome</keyword>